<gene>
    <name evidence="1" type="ORF">BDQ94DRAFT_148724</name>
</gene>
<sequence>MTQAQSGLAMRAFSGLHASPYFWLLSQSDTATVMVPVDSAAHRQSWPCLSHAQLCHREVDDAILARWPGWPSNFHPG</sequence>
<name>A0A3F3PUZ8_9EURO</name>
<dbReference type="GeneID" id="38135595"/>
<evidence type="ECO:0000313" key="1">
    <source>
        <dbReference type="EMBL" id="RDH30562.1"/>
    </source>
</evidence>
<organism evidence="1 2">
    <name type="scientific">Aspergillus welwitschiae</name>
    <dbReference type="NCBI Taxonomy" id="1341132"/>
    <lineage>
        <taxon>Eukaryota</taxon>
        <taxon>Fungi</taxon>
        <taxon>Dikarya</taxon>
        <taxon>Ascomycota</taxon>
        <taxon>Pezizomycotina</taxon>
        <taxon>Eurotiomycetes</taxon>
        <taxon>Eurotiomycetidae</taxon>
        <taxon>Eurotiales</taxon>
        <taxon>Aspergillaceae</taxon>
        <taxon>Aspergillus</taxon>
        <taxon>Aspergillus subgen. Circumdati</taxon>
    </lineage>
</organism>
<reference evidence="1 2" key="1">
    <citation type="submission" date="2018-07" db="EMBL/GenBank/DDBJ databases">
        <title>The genomes of Aspergillus section Nigri reveals drivers in fungal speciation.</title>
        <authorList>
            <consortium name="DOE Joint Genome Institute"/>
            <person name="Vesth T.C."/>
            <person name="Nybo J."/>
            <person name="Theobald S."/>
            <person name="Brandl J."/>
            <person name="Frisvad J.C."/>
            <person name="Nielsen K.F."/>
            <person name="Lyhne E.K."/>
            <person name="Kogle M.E."/>
            <person name="Kuo A."/>
            <person name="Riley R."/>
            <person name="Clum A."/>
            <person name="Nolan M."/>
            <person name="Lipzen A."/>
            <person name="Salamov A."/>
            <person name="Henrissat B."/>
            <person name="Wiebenga A."/>
            <person name="De vries R.P."/>
            <person name="Grigoriev I.V."/>
            <person name="Mortensen U.H."/>
            <person name="Andersen M.R."/>
            <person name="Baker S.E."/>
        </authorList>
    </citation>
    <scope>NUCLEOTIDE SEQUENCE [LARGE SCALE GENOMIC DNA]</scope>
    <source>
        <strain evidence="1 2">CBS 139.54b</strain>
    </source>
</reference>
<keyword evidence="2" id="KW-1185">Reference proteome</keyword>
<proteinExistence type="predicted"/>
<dbReference type="EMBL" id="KZ852060">
    <property type="protein sequence ID" value="RDH30562.1"/>
    <property type="molecule type" value="Genomic_DNA"/>
</dbReference>
<protein>
    <submittedName>
        <fullName evidence="1">Uncharacterized protein</fullName>
    </submittedName>
</protein>
<dbReference type="RefSeq" id="XP_026623584.1">
    <property type="nucleotide sequence ID" value="XM_026767239.1"/>
</dbReference>
<dbReference type="Proteomes" id="UP000253729">
    <property type="component" value="Unassembled WGS sequence"/>
</dbReference>
<dbReference type="AlphaFoldDB" id="A0A3F3PUZ8"/>
<evidence type="ECO:0000313" key="2">
    <source>
        <dbReference type="Proteomes" id="UP000253729"/>
    </source>
</evidence>
<accession>A0A3F3PUZ8</accession>